<dbReference type="AlphaFoldDB" id="A0A0K0FPS7"/>
<sequence length="176" mass="20566">MEQEKNDNFQRAIKNKYFLNYDVRVNDNGIIQICKTNLKKGKAYIVRHQLLLLYSSAWEMIKKILNSCNTCLIRNSAQHHQPSNTTIDLLCYPFDRLPMDFIIPKTINQICHHKYILVVCDECTMSGSCFCSVKKMEDYPIISYCQLLDLMDHFRNNSRVIGMQMTPVEIMFGISP</sequence>
<proteinExistence type="predicted"/>
<reference evidence="1" key="1">
    <citation type="submission" date="2014-07" db="EMBL/GenBank/DDBJ databases">
        <authorList>
            <person name="Martin A.A"/>
            <person name="De Silva N."/>
        </authorList>
    </citation>
    <scope>NUCLEOTIDE SEQUENCE</scope>
</reference>
<reference evidence="2" key="2">
    <citation type="submission" date="2015-08" db="UniProtKB">
        <authorList>
            <consortium name="WormBaseParasite"/>
        </authorList>
    </citation>
    <scope>IDENTIFICATION</scope>
</reference>
<accession>A0A0K0FPS7</accession>
<protein>
    <submittedName>
        <fullName evidence="2">Integrase_H2C2 domain-containing protein</fullName>
    </submittedName>
</protein>
<organism evidence="1 2">
    <name type="scientific">Strongyloides venezuelensis</name>
    <name type="common">Threadworm</name>
    <dbReference type="NCBI Taxonomy" id="75913"/>
    <lineage>
        <taxon>Eukaryota</taxon>
        <taxon>Metazoa</taxon>
        <taxon>Ecdysozoa</taxon>
        <taxon>Nematoda</taxon>
        <taxon>Chromadorea</taxon>
        <taxon>Rhabditida</taxon>
        <taxon>Tylenchina</taxon>
        <taxon>Panagrolaimomorpha</taxon>
        <taxon>Strongyloidoidea</taxon>
        <taxon>Strongyloididae</taxon>
        <taxon>Strongyloides</taxon>
    </lineage>
</organism>
<dbReference type="WBParaSite" id="SVE_1122200.1">
    <property type="protein sequence ID" value="SVE_1122200.1"/>
    <property type="gene ID" value="SVE_1122200"/>
</dbReference>
<dbReference type="STRING" id="75913.A0A0K0FPS7"/>
<dbReference type="Proteomes" id="UP000035680">
    <property type="component" value="Unassembled WGS sequence"/>
</dbReference>
<evidence type="ECO:0000313" key="2">
    <source>
        <dbReference type="WBParaSite" id="SVE_1122200.1"/>
    </source>
</evidence>
<name>A0A0K0FPS7_STRVS</name>
<evidence type="ECO:0000313" key="1">
    <source>
        <dbReference type="Proteomes" id="UP000035680"/>
    </source>
</evidence>
<keyword evidence="1" id="KW-1185">Reference proteome</keyword>